<dbReference type="AlphaFoldDB" id="A0A378LQX0"/>
<gene>
    <name evidence="2" type="ORF">NCTC11532_00935</name>
</gene>
<name>A0A378LQX0_9GAMM</name>
<proteinExistence type="predicted"/>
<sequence length="239" mass="27759">MSFSLLPLTKFDKSSIKKTLLSSPLMFLLGLLCVIFFLLQTFTIFVATLSGSLLSLYLLQIKVQSQKNLENMNSLFRLKKWISLVINCNEQFQKHRSEQSVKATLPWEVFIGFYHFKTLPSFNVKDINFLLSTDGKMTQLYDAIVAFQSHLVILSNALNELQKHHTLYLEKMNHWESKIKTMKAIREMNSSDSKILREKIGDNLFQQLIFLKNLCNEKSDCLNIAGPDLFSLLEYFEIR</sequence>
<accession>A0A378LQX0</accession>
<keyword evidence="3" id="KW-1185">Reference proteome</keyword>
<evidence type="ECO:0000313" key="2">
    <source>
        <dbReference type="EMBL" id="STY28760.1"/>
    </source>
</evidence>
<keyword evidence="1" id="KW-0812">Transmembrane</keyword>
<dbReference type="EMBL" id="UGPB01000001">
    <property type="protein sequence ID" value="STY28760.1"/>
    <property type="molecule type" value="Genomic_DNA"/>
</dbReference>
<keyword evidence="1" id="KW-1133">Transmembrane helix</keyword>
<evidence type="ECO:0000256" key="1">
    <source>
        <dbReference type="SAM" id="Phobius"/>
    </source>
</evidence>
<evidence type="ECO:0000313" key="3">
    <source>
        <dbReference type="Proteomes" id="UP000255297"/>
    </source>
</evidence>
<reference evidence="2 3" key="1">
    <citation type="submission" date="2018-06" db="EMBL/GenBank/DDBJ databases">
        <authorList>
            <consortium name="Pathogen Informatics"/>
            <person name="Doyle S."/>
        </authorList>
    </citation>
    <scope>NUCLEOTIDE SEQUENCE [LARGE SCALE GENOMIC DNA]</scope>
    <source>
        <strain evidence="2 3">NCTC11532</strain>
    </source>
</reference>
<keyword evidence="1" id="KW-0472">Membrane</keyword>
<dbReference type="Proteomes" id="UP000255297">
    <property type="component" value="Unassembled WGS sequence"/>
</dbReference>
<organism evidence="2 3">
    <name type="scientific">Legionella wadsworthii</name>
    <dbReference type="NCBI Taxonomy" id="28088"/>
    <lineage>
        <taxon>Bacteria</taxon>
        <taxon>Pseudomonadati</taxon>
        <taxon>Pseudomonadota</taxon>
        <taxon>Gammaproteobacteria</taxon>
        <taxon>Legionellales</taxon>
        <taxon>Legionellaceae</taxon>
        <taxon>Legionella</taxon>
    </lineage>
</organism>
<protein>
    <submittedName>
        <fullName evidence="2">Uncharacterized protein</fullName>
    </submittedName>
</protein>
<feature type="transmembrane region" description="Helical" evidence="1">
    <location>
        <begin position="20"/>
        <end position="38"/>
    </location>
</feature>